<dbReference type="GO" id="GO:0005759">
    <property type="term" value="C:mitochondrial matrix"/>
    <property type="evidence" value="ECO:0007669"/>
    <property type="project" value="TreeGrafter"/>
</dbReference>
<evidence type="ECO:0000313" key="2">
    <source>
        <dbReference type="EMBL" id="KAI5059200.1"/>
    </source>
</evidence>
<dbReference type="PANTHER" id="PTHR28641:SF1">
    <property type="entry name" value="MALONYL-COA DECARBOXYLASE, MITOCHONDRIAL"/>
    <property type="match status" value="1"/>
</dbReference>
<dbReference type="InterPro" id="IPR007956">
    <property type="entry name" value="Malonyl_CoA_deC_C"/>
</dbReference>
<dbReference type="OrthoDB" id="426718at2759"/>
<dbReference type="Gene3D" id="3.40.630.150">
    <property type="entry name" value="Malonyl-CoA decarboxylase, catalytic domain"/>
    <property type="match status" value="1"/>
</dbReference>
<protein>
    <recommendedName>
        <fullName evidence="1">Malonyl-CoA decarboxylase C-terminal domain-containing protein</fullName>
    </recommendedName>
</protein>
<name>A0A9D4Z311_ADICA</name>
<accession>A0A9D4Z311</accession>
<organism evidence="2 3">
    <name type="scientific">Adiantum capillus-veneris</name>
    <name type="common">Maidenhair fern</name>
    <dbReference type="NCBI Taxonomy" id="13818"/>
    <lineage>
        <taxon>Eukaryota</taxon>
        <taxon>Viridiplantae</taxon>
        <taxon>Streptophyta</taxon>
        <taxon>Embryophyta</taxon>
        <taxon>Tracheophyta</taxon>
        <taxon>Polypodiopsida</taxon>
        <taxon>Polypodiidae</taxon>
        <taxon>Polypodiales</taxon>
        <taxon>Pteridineae</taxon>
        <taxon>Pteridaceae</taxon>
        <taxon>Vittarioideae</taxon>
        <taxon>Adiantum</taxon>
    </lineage>
</organism>
<dbReference type="PANTHER" id="PTHR28641">
    <property type="match status" value="1"/>
</dbReference>
<dbReference type="Proteomes" id="UP000886520">
    <property type="component" value="Chromosome 25"/>
</dbReference>
<keyword evidence="3" id="KW-1185">Reference proteome</keyword>
<dbReference type="AlphaFoldDB" id="A0A9D4Z311"/>
<dbReference type="InterPro" id="IPR038917">
    <property type="entry name" value="Malonyl_CoA_deC"/>
</dbReference>
<feature type="domain" description="Malonyl-CoA decarboxylase C-terminal" evidence="1">
    <location>
        <begin position="6"/>
        <end position="229"/>
    </location>
</feature>
<dbReference type="GO" id="GO:0006633">
    <property type="term" value="P:fatty acid biosynthetic process"/>
    <property type="evidence" value="ECO:0007669"/>
    <property type="project" value="InterPro"/>
</dbReference>
<dbReference type="GO" id="GO:0006085">
    <property type="term" value="P:acetyl-CoA biosynthetic process"/>
    <property type="evidence" value="ECO:0007669"/>
    <property type="project" value="TreeGrafter"/>
</dbReference>
<dbReference type="GO" id="GO:0005782">
    <property type="term" value="C:peroxisomal matrix"/>
    <property type="evidence" value="ECO:0007669"/>
    <property type="project" value="TreeGrafter"/>
</dbReference>
<dbReference type="EMBL" id="JABFUD020000025">
    <property type="protein sequence ID" value="KAI5059200.1"/>
    <property type="molecule type" value="Genomic_DNA"/>
</dbReference>
<dbReference type="GO" id="GO:2001294">
    <property type="term" value="P:malonyl-CoA catabolic process"/>
    <property type="evidence" value="ECO:0007669"/>
    <property type="project" value="TreeGrafter"/>
</dbReference>
<gene>
    <name evidence="2" type="ORF">GOP47_0025519</name>
</gene>
<reference evidence="2" key="1">
    <citation type="submission" date="2021-01" db="EMBL/GenBank/DDBJ databases">
        <title>Adiantum capillus-veneris genome.</title>
        <authorList>
            <person name="Fang Y."/>
            <person name="Liao Q."/>
        </authorList>
    </citation>
    <scope>NUCLEOTIDE SEQUENCE</scope>
    <source>
        <strain evidence="2">H3</strain>
        <tissue evidence="2">Leaf</tissue>
    </source>
</reference>
<dbReference type="Pfam" id="PF05292">
    <property type="entry name" value="MCD"/>
    <property type="match status" value="1"/>
</dbReference>
<dbReference type="GO" id="GO:0050080">
    <property type="term" value="F:malonyl-CoA decarboxylase activity"/>
    <property type="evidence" value="ECO:0007669"/>
    <property type="project" value="InterPro"/>
</dbReference>
<proteinExistence type="predicted"/>
<comment type="caution">
    <text evidence="2">The sequence shown here is derived from an EMBL/GenBank/DDBJ whole genome shotgun (WGS) entry which is preliminary data.</text>
</comment>
<sequence length="274" mass="30723">MYPGGEPLNFIEVALTRSILGSIKDVLWNETPMPEHEATTALFYSISSTQPGLAGISLGKLLIKRVVNVLQQEMPKIENFATLSPIPGFMAWLLAKLASQLHSMSSGTKQEQEAGHMDVLKEDFLYEWEEISLAMTSEKQRAEVVLWNILTSPGQEWIRSDSLQTVIKPILLRLCARYLLKEKRRGKALDAVTNFHVQNGAVVERLNWMGDSSEKGHNQSAGIMVNYVYRLDKMEENIEQYVEKGVISASSTVTDLLTPHVSETNASQSESRQE</sequence>
<evidence type="ECO:0000259" key="1">
    <source>
        <dbReference type="Pfam" id="PF05292"/>
    </source>
</evidence>
<dbReference type="InterPro" id="IPR042303">
    <property type="entry name" value="Malonyl_CoA_deC_C_sf"/>
</dbReference>
<evidence type="ECO:0000313" key="3">
    <source>
        <dbReference type="Proteomes" id="UP000886520"/>
    </source>
</evidence>